<dbReference type="PANTHER" id="PTHR13271">
    <property type="entry name" value="UNCHARACTERIZED PUTATIVE METHYLTRANSFERASE"/>
    <property type="match status" value="1"/>
</dbReference>
<dbReference type="GO" id="GO:0016279">
    <property type="term" value="F:protein-lysine N-methyltransferase activity"/>
    <property type="evidence" value="ECO:0007669"/>
    <property type="project" value="TreeGrafter"/>
</dbReference>
<dbReference type="GO" id="GO:0032259">
    <property type="term" value="P:methylation"/>
    <property type="evidence" value="ECO:0007669"/>
    <property type="project" value="UniProtKB-KW"/>
</dbReference>
<accession>A0A814QKV6</accession>
<keyword evidence="2" id="KW-0808">Transferase</keyword>
<dbReference type="EMBL" id="CAJNOI010000141">
    <property type="protein sequence ID" value="CAF1121686.1"/>
    <property type="molecule type" value="Genomic_DNA"/>
</dbReference>
<protein>
    <recommendedName>
        <fullName evidence="4">SET domain-containing protein</fullName>
    </recommendedName>
</protein>
<dbReference type="Proteomes" id="UP000663832">
    <property type="component" value="Unassembled WGS sequence"/>
</dbReference>
<dbReference type="InterPro" id="IPR001214">
    <property type="entry name" value="SET_dom"/>
</dbReference>
<evidence type="ECO:0000259" key="4">
    <source>
        <dbReference type="PROSITE" id="PS50280"/>
    </source>
</evidence>
<evidence type="ECO:0000313" key="7">
    <source>
        <dbReference type="Proteomes" id="UP000663832"/>
    </source>
</evidence>
<gene>
    <name evidence="5" type="ORF">BJG266_LOCUS22493</name>
    <name evidence="6" type="ORF">QVE165_LOCUS46170</name>
</gene>
<evidence type="ECO:0000313" key="8">
    <source>
        <dbReference type="Proteomes" id="UP000663877"/>
    </source>
</evidence>
<dbReference type="AlphaFoldDB" id="A0A814QKV6"/>
<dbReference type="PROSITE" id="PS50280">
    <property type="entry name" value="SET"/>
    <property type="match status" value="1"/>
</dbReference>
<dbReference type="EMBL" id="CAJNOM010000676">
    <property type="protein sequence ID" value="CAF1539042.1"/>
    <property type="molecule type" value="Genomic_DNA"/>
</dbReference>
<dbReference type="Proteomes" id="UP000663877">
    <property type="component" value="Unassembled WGS sequence"/>
</dbReference>
<keyword evidence="3" id="KW-0949">S-adenosyl-L-methionine</keyword>
<organism evidence="5 8">
    <name type="scientific">Adineta steineri</name>
    <dbReference type="NCBI Taxonomy" id="433720"/>
    <lineage>
        <taxon>Eukaryota</taxon>
        <taxon>Metazoa</taxon>
        <taxon>Spiralia</taxon>
        <taxon>Gnathifera</taxon>
        <taxon>Rotifera</taxon>
        <taxon>Eurotatoria</taxon>
        <taxon>Bdelloidea</taxon>
        <taxon>Adinetida</taxon>
        <taxon>Adinetidae</taxon>
        <taxon>Adineta</taxon>
    </lineage>
</organism>
<feature type="domain" description="SET" evidence="4">
    <location>
        <begin position="18"/>
        <end position="206"/>
    </location>
</feature>
<evidence type="ECO:0000256" key="1">
    <source>
        <dbReference type="ARBA" id="ARBA00022603"/>
    </source>
</evidence>
<dbReference type="OrthoDB" id="341421at2759"/>
<dbReference type="InterPro" id="IPR050600">
    <property type="entry name" value="SETD3_SETD6_MTase"/>
</dbReference>
<name>A0A814QKV6_9BILA</name>
<dbReference type="InterPro" id="IPR046341">
    <property type="entry name" value="SET_dom_sf"/>
</dbReference>
<keyword evidence="1" id="KW-0489">Methyltransferase</keyword>
<dbReference type="PANTHER" id="PTHR13271:SF47">
    <property type="entry name" value="ACTIN-HISTIDINE N-METHYLTRANSFERASE"/>
    <property type="match status" value="1"/>
</dbReference>
<proteinExistence type="predicted"/>
<evidence type="ECO:0000313" key="5">
    <source>
        <dbReference type="EMBL" id="CAF1121686.1"/>
    </source>
</evidence>
<sequence length="365" mass="43956">MNLDDFLSWFNSTGVNTENVNVSYSITSGFGLYSRRELIEKDFLILSLPEHLFIKPSFNTNDLTGFEHLIIYLLEEKTNPYIKFLRSIQCIPQWRYYPNDKYPQQLIDKMKKHLNKYNQSRNKILQYNDDEFQWAYYSINTRCVHFNMENDSKDQDDNLCLIPYLDFVNHSIEPNTISKFNSLTRSYEIYSIKTIDFNEQITFLYNPHSNVDLFIEYGFILSLNPYNQFNIEYNLEQFLSNEQIQIIKSYNYWNLLEFYSGDNDLSWTIIKAIELNINQSQWSPYDDPSSKDKYQLKNKMKEFLNLIQQNIEKDFQEWITDHFIVEKNILYKDFLTTLHDTSIVIDKSIITTYIYFYQFITSQIK</sequence>
<dbReference type="Pfam" id="PF00856">
    <property type="entry name" value="SET"/>
    <property type="match status" value="1"/>
</dbReference>
<evidence type="ECO:0000313" key="6">
    <source>
        <dbReference type="EMBL" id="CAF1539042.1"/>
    </source>
</evidence>
<comment type="caution">
    <text evidence="5">The sequence shown here is derived from an EMBL/GenBank/DDBJ whole genome shotgun (WGS) entry which is preliminary data.</text>
</comment>
<dbReference type="Gene3D" id="3.90.1410.10">
    <property type="entry name" value="set domain protein methyltransferase, domain 1"/>
    <property type="match status" value="1"/>
</dbReference>
<keyword evidence="7" id="KW-1185">Reference proteome</keyword>
<evidence type="ECO:0000256" key="2">
    <source>
        <dbReference type="ARBA" id="ARBA00022679"/>
    </source>
</evidence>
<dbReference type="SUPFAM" id="SSF82199">
    <property type="entry name" value="SET domain"/>
    <property type="match status" value="1"/>
</dbReference>
<evidence type="ECO:0000256" key="3">
    <source>
        <dbReference type="ARBA" id="ARBA00022691"/>
    </source>
</evidence>
<reference evidence="5" key="1">
    <citation type="submission" date="2021-02" db="EMBL/GenBank/DDBJ databases">
        <authorList>
            <person name="Nowell W R."/>
        </authorList>
    </citation>
    <scope>NUCLEOTIDE SEQUENCE</scope>
</reference>